<dbReference type="InterPro" id="IPR009014">
    <property type="entry name" value="Transketo_C/PFOR_II"/>
</dbReference>
<dbReference type="STRING" id="666510.ASAC_0098"/>
<dbReference type="Pfam" id="PF01855">
    <property type="entry name" value="POR_N"/>
    <property type="match status" value="1"/>
</dbReference>
<dbReference type="PANTHER" id="PTHR32154">
    <property type="entry name" value="PYRUVATE-FLAVODOXIN OXIDOREDUCTASE-RELATED"/>
    <property type="match status" value="1"/>
</dbReference>
<dbReference type="KEGG" id="asc:ASAC_0098"/>
<gene>
    <name evidence="7" type="ordered locus">ASAC_0098</name>
</gene>
<accession>D9PZL8</accession>
<dbReference type="SUPFAM" id="SSF52518">
    <property type="entry name" value="Thiamin diphosphate-binding fold (THDP-binding)"/>
    <property type="match status" value="1"/>
</dbReference>
<keyword evidence="3" id="KW-0560">Oxidoreductase</keyword>
<dbReference type="Proteomes" id="UP000000346">
    <property type="component" value="Chromosome"/>
</dbReference>
<name>D9PZL8_ACIS3</name>
<dbReference type="SUPFAM" id="SSF52922">
    <property type="entry name" value="TK C-terminal domain-like"/>
    <property type="match status" value="1"/>
</dbReference>
<dbReference type="PANTHER" id="PTHR32154:SF30">
    <property type="entry name" value="2-OXOACID OXIDOREDUCTASE (FERREDOXIN)"/>
    <property type="match status" value="1"/>
</dbReference>
<comment type="subunit">
    <text evidence="1">Heterodimer composed of an alpha and a beta subunit.</text>
</comment>
<feature type="domain" description="Pyruvate flavodoxin/ferredoxin oxidoreductase pyrimidine binding" evidence="5">
    <location>
        <begin position="21"/>
        <end position="244"/>
    </location>
</feature>
<dbReference type="Pfam" id="PF17147">
    <property type="entry name" value="PFOR_II"/>
    <property type="match status" value="1"/>
</dbReference>
<dbReference type="Gene3D" id="3.40.50.920">
    <property type="match status" value="1"/>
</dbReference>
<dbReference type="GO" id="GO:0018491">
    <property type="term" value="F:2-oxobutyrate synthase activity"/>
    <property type="evidence" value="ECO:0007669"/>
    <property type="project" value="UniProtKB-ARBA"/>
</dbReference>
<proteinExistence type="predicted"/>
<dbReference type="FunFam" id="3.40.50.970:FF:000012">
    <property type="entry name" value="Pyruvate:ferredoxin (Flavodoxin) oxidoreductase"/>
    <property type="match status" value="1"/>
</dbReference>
<dbReference type="GO" id="GO:0006979">
    <property type="term" value="P:response to oxidative stress"/>
    <property type="evidence" value="ECO:0007669"/>
    <property type="project" value="TreeGrafter"/>
</dbReference>
<reference evidence="7 8" key="1">
    <citation type="journal article" date="2010" name="Appl. Environ. Microbiol.">
        <title>The genome sequence of the crenarchaeon Acidilobus saccharovorans supports a new order, Acidilobales, and suggests an important ecological role in terrestrial acidic hot springs.</title>
        <authorList>
            <person name="Mardanov A.V."/>
            <person name="Svetlitchnyi V.A."/>
            <person name="Beletsky A.V."/>
            <person name="Prokofeva M.I."/>
            <person name="Bonch-Osmolovskaya E.A."/>
            <person name="Ravin N.V."/>
            <person name="Skryabin K.G."/>
        </authorList>
    </citation>
    <scope>NUCLEOTIDE SEQUENCE [LARGE SCALE GENOMIC DNA]</scope>
    <source>
        <strain evidence="8">DSM 16705 / JCM 18335 / VKM B-2471 / 345-15</strain>
    </source>
</reference>
<keyword evidence="7" id="KW-0670">Pyruvate</keyword>
<comment type="catalytic activity">
    <reaction evidence="4">
        <text>a 2-oxocarboxylate + 2 oxidized [2Fe-2S]-[ferredoxin] + CoA = an acyl-CoA + 2 reduced [2Fe-2S]-[ferredoxin] + CO2 + H(+)</text>
        <dbReference type="Rhea" id="RHEA:42316"/>
        <dbReference type="Rhea" id="RHEA-COMP:10000"/>
        <dbReference type="Rhea" id="RHEA-COMP:10001"/>
        <dbReference type="ChEBI" id="CHEBI:15378"/>
        <dbReference type="ChEBI" id="CHEBI:16526"/>
        <dbReference type="ChEBI" id="CHEBI:33737"/>
        <dbReference type="ChEBI" id="CHEBI:33738"/>
        <dbReference type="ChEBI" id="CHEBI:35179"/>
        <dbReference type="ChEBI" id="CHEBI:57287"/>
        <dbReference type="ChEBI" id="CHEBI:58342"/>
        <dbReference type="EC" id="1.2.7.11"/>
    </reaction>
</comment>
<evidence type="ECO:0000313" key="7">
    <source>
        <dbReference type="EMBL" id="ADL18506.1"/>
    </source>
</evidence>
<dbReference type="EC" id="1.2.7.11" evidence="2"/>
<feature type="domain" description="Pyruvate:ferredoxin oxidoreductase core" evidence="6">
    <location>
        <begin position="267"/>
        <end position="371"/>
    </location>
</feature>
<dbReference type="Gene3D" id="3.40.50.970">
    <property type="match status" value="1"/>
</dbReference>
<sequence length="397" mass="44187">MQAQVQYKRPIPLSTNYAVAHAAKDLDVDVIAAYPITPQTTVVEKLSEFVANGELDAEFIHVESEHSALSATLAASLAGARAFTATASQGLAFMHEMLHVASGLRAPIVMSVAMRALSAPISIWNDQTDLFNARDAGWIIYFVHTAQEAYDTIIQAYRLAEDRDVLLPVMVGYDGYVMSHTTEPVVVEDRESVLKFAPKRPYPYRLDPDHPVTIGPIVPPEYYYEIKYQQVKAMEGVPEKAEEIDREFGKTFGRSYGIMECYMCDGAEALIVANASYAATMKSVLPDAWKQGLKVGLLRLRLYRPFPVKHFVNYTSNVKSVLVIDRAISYGAPYQGPLANEIAGLKVREDLGFNLTSVVAGIGQRAMENEDFLAIARLAWEARTRKYPETIFYGVRE</sequence>
<evidence type="ECO:0000313" key="8">
    <source>
        <dbReference type="Proteomes" id="UP000000346"/>
    </source>
</evidence>
<evidence type="ECO:0000259" key="6">
    <source>
        <dbReference type="Pfam" id="PF17147"/>
    </source>
</evidence>
<organism evidence="7 8">
    <name type="scientific">Acidilobus saccharovorans (strain DSM 16705 / JCM 18335 / VKM B-2471 / 345-15)</name>
    <dbReference type="NCBI Taxonomy" id="666510"/>
    <lineage>
        <taxon>Archaea</taxon>
        <taxon>Thermoproteota</taxon>
        <taxon>Thermoprotei</taxon>
        <taxon>Acidilobales</taxon>
        <taxon>Acidilobaceae</taxon>
        <taxon>Acidilobus</taxon>
    </lineage>
</organism>
<dbReference type="AlphaFoldDB" id="D9PZL8"/>
<dbReference type="CDD" id="cd07034">
    <property type="entry name" value="TPP_PYR_PFOR_IOR-alpha_like"/>
    <property type="match status" value="1"/>
</dbReference>
<dbReference type="EMBL" id="CP001742">
    <property type="protein sequence ID" value="ADL18506.1"/>
    <property type="molecule type" value="Genomic_DNA"/>
</dbReference>
<keyword evidence="8" id="KW-1185">Reference proteome</keyword>
<dbReference type="InParanoid" id="D9PZL8"/>
<protein>
    <recommendedName>
        <fullName evidence="2">2-oxoacid oxidoreductase (ferredoxin)</fullName>
        <ecNumber evidence="2">1.2.7.11</ecNumber>
    </recommendedName>
</protein>
<dbReference type="RefSeq" id="WP_013266018.1">
    <property type="nucleotide sequence ID" value="NC_014374.1"/>
</dbReference>
<dbReference type="OrthoDB" id="372068at2157"/>
<dbReference type="GeneID" id="9498310"/>
<dbReference type="InterPro" id="IPR050722">
    <property type="entry name" value="Pyruvate:ferred/Flavod_OxRd"/>
</dbReference>
<evidence type="ECO:0000256" key="3">
    <source>
        <dbReference type="ARBA" id="ARBA00023002"/>
    </source>
</evidence>
<dbReference type="InterPro" id="IPR033412">
    <property type="entry name" value="PFOR_II"/>
</dbReference>
<dbReference type="InterPro" id="IPR029061">
    <property type="entry name" value="THDP-binding"/>
</dbReference>
<dbReference type="eggNOG" id="arCOG01608">
    <property type="taxonomic scope" value="Archaea"/>
</dbReference>
<dbReference type="InterPro" id="IPR002880">
    <property type="entry name" value="Pyrv_Fd/Flavodoxin_OxRdtase_N"/>
</dbReference>
<evidence type="ECO:0000256" key="1">
    <source>
        <dbReference type="ARBA" id="ARBA00011631"/>
    </source>
</evidence>
<evidence type="ECO:0000256" key="2">
    <source>
        <dbReference type="ARBA" id="ARBA00012691"/>
    </source>
</evidence>
<dbReference type="HOGENOM" id="CLU_002569_5_0_2"/>
<evidence type="ECO:0000256" key="4">
    <source>
        <dbReference type="ARBA" id="ARBA00048893"/>
    </source>
</evidence>
<evidence type="ECO:0000259" key="5">
    <source>
        <dbReference type="Pfam" id="PF01855"/>
    </source>
</evidence>
<dbReference type="GO" id="GO:0019164">
    <property type="term" value="F:pyruvate synthase activity"/>
    <property type="evidence" value="ECO:0007669"/>
    <property type="project" value="UniProtKB-ARBA"/>
</dbReference>